<dbReference type="SUPFAM" id="SSF159941">
    <property type="entry name" value="MM3350-like"/>
    <property type="match status" value="1"/>
</dbReference>
<proteinExistence type="predicted"/>
<evidence type="ECO:0000313" key="2">
    <source>
        <dbReference type="EMBL" id="SFQ09046.1"/>
    </source>
</evidence>
<gene>
    <name evidence="2" type="ORF">SAMN05444406_1123</name>
</gene>
<dbReference type="PANTHER" id="PTHR41878">
    <property type="entry name" value="LEXA REPRESSOR-RELATED"/>
    <property type="match status" value="1"/>
</dbReference>
<dbReference type="OrthoDB" id="9801392at2"/>
<feature type="domain" description="Plasmid pRiA4b Orf3-like" evidence="1">
    <location>
        <begin position="252"/>
        <end position="365"/>
    </location>
</feature>
<dbReference type="STRING" id="937334.SAMN05444406_1123"/>
<dbReference type="AlphaFoldDB" id="A0A1I5VPW6"/>
<dbReference type="EMBL" id="FOXR01000012">
    <property type="protein sequence ID" value="SFQ09046.1"/>
    <property type="molecule type" value="Genomic_DNA"/>
</dbReference>
<sequence>MIDLLFNLALAGKLYQRIADHKGNVHLIHTVRKDEFDSLNIFEKYAFIFETFWTRYDFGEIANSYIFSRDPIDRVVETIAFSKPGEELRSGAFSGYEMDDPIFSSYSVIIQYLDYFGLCTYIPVVENGKKLTKYDDRIEAVIPTEFGVKVCKILAEYDILNWNIPWLKKNGLYEKNISDNSHFGVDLFSQLMNVRGRAKASRSRKRKHKRESVPFYKLLEPVFPEGVLNKTVTAEIHKDVEGNYVFKVSLGRGVWRKIKISSRHTLEDLHDAIQMAFDFDNDHLYSFFMDGKKYSDNAYHAPLLDEGPYVNQVRIGELDLYEGQHFLYFFDYGDSWEFDVQLLQINRDEPLLKKPEVIEEKGKAPRQYGYYYDDDDEDDDWGE</sequence>
<protein>
    <submittedName>
        <fullName evidence="2">PRiA4b ORF-3-like protein</fullName>
    </submittedName>
</protein>
<evidence type="ECO:0000259" key="1">
    <source>
        <dbReference type="Pfam" id="PF07929"/>
    </source>
</evidence>
<dbReference type="Gene3D" id="3.10.290.30">
    <property type="entry name" value="MM3350-like"/>
    <property type="match status" value="1"/>
</dbReference>
<dbReference type="PANTHER" id="PTHR41878:SF1">
    <property type="entry name" value="TNPR PROTEIN"/>
    <property type="match status" value="1"/>
</dbReference>
<organism evidence="2 3">
    <name type="scientific">Caldicoprobacter faecalis</name>
    <dbReference type="NCBI Taxonomy" id="937334"/>
    <lineage>
        <taxon>Bacteria</taxon>
        <taxon>Bacillati</taxon>
        <taxon>Bacillota</taxon>
        <taxon>Clostridia</taxon>
        <taxon>Caldicoprobacterales</taxon>
        <taxon>Caldicoprobacteraceae</taxon>
        <taxon>Caldicoprobacter</taxon>
    </lineage>
</organism>
<accession>A0A1I5VPW6</accession>
<dbReference type="InterPro" id="IPR024047">
    <property type="entry name" value="MM3350-like_sf"/>
</dbReference>
<name>A0A1I5VPW6_9FIRM</name>
<dbReference type="Pfam" id="PF07929">
    <property type="entry name" value="PRiA4_ORF3"/>
    <property type="match status" value="1"/>
</dbReference>
<keyword evidence="3" id="KW-1185">Reference proteome</keyword>
<evidence type="ECO:0000313" key="3">
    <source>
        <dbReference type="Proteomes" id="UP000198577"/>
    </source>
</evidence>
<reference evidence="2 3" key="1">
    <citation type="submission" date="2016-10" db="EMBL/GenBank/DDBJ databases">
        <authorList>
            <person name="de Groot N.N."/>
        </authorList>
    </citation>
    <scope>NUCLEOTIDE SEQUENCE [LARGE SCALE GENOMIC DNA]</scope>
    <source>
        <strain evidence="2 3">DSM 20678</strain>
    </source>
</reference>
<dbReference type="InterPro" id="IPR012912">
    <property type="entry name" value="Plasmid_pRiA4b_Orf3-like"/>
</dbReference>
<dbReference type="Proteomes" id="UP000198577">
    <property type="component" value="Unassembled WGS sequence"/>
</dbReference>
<dbReference type="RefSeq" id="WP_092282300.1">
    <property type="nucleotide sequence ID" value="NZ_FOXR01000012.1"/>
</dbReference>